<organism evidence="1 2">
    <name type="scientific">Phlebia brevispora</name>
    <dbReference type="NCBI Taxonomy" id="194682"/>
    <lineage>
        <taxon>Eukaryota</taxon>
        <taxon>Fungi</taxon>
        <taxon>Dikarya</taxon>
        <taxon>Basidiomycota</taxon>
        <taxon>Agaricomycotina</taxon>
        <taxon>Agaricomycetes</taxon>
        <taxon>Polyporales</taxon>
        <taxon>Meruliaceae</taxon>
        <taxon>Phlebia</taxon>
    </lineage>
</organism>
<keyword evidence="2" id="KW-1185">Reference proteome</keyword>
<evidence type="ECO:0000313" key="2">
    <source>
        <dbReference type="Proteomes" id="UP001148662"/>
    </source>
</evidence>
<name>A0ACC1T2K0_9APHY</name>
<protein>
    <submittedName>
        <fullName evidence="1">Uncharacterized protein</fullName>
    </submittedName>
</protein>
<dbReference type="EMBL" id="JANHOG010000795">
    <property type="protein sequence ID" value="KAJ3551484.1"/>
    <property type="molecule type" value="Genomic_DNA"/>
</dbReference>
<proteinExistence type="predicted"/>
<gene>
    <name evidence="1" type="ORF">NM688_g4678</name>
</gene>
<reference evidence="1" key="1">
    <citation type="submission" date="2022-07" db="EMBL/GenBank/DDBJ databases">
        <title>Genome Sequence of Phlebia brevispora.</title>
        <authorList>
            <person name="Buettner E."/>
        </authorList>
    </citation>
    <scope>NUCLEOTIDE SEQUENCE</scope>
    <source>
        <strain evidence="1">MPL23</strain>
    </source>
</reference>
<sequence>MKYLFALAALVGSAFAQSAFIEAPAPGTDVTPGSNVTVTVWKPDSLTGSTDIAIVLSLQSCVGIAPAGTCDGFDASQDLGTILHYGPFDPEVEPPISLGFHENYTVTIPSSTPKGAAALLLTHLVLVGLGPYPLLDISNITLNVV</sequence>
<accession>A0ACC1T2K0</accession>
<dbReference type="Proteomes" id="UP001148662">
    <property type="component" value="Unassembled WGS sequence"/>
</dbReference>
<comment type="caution">
    <text evidence="1">The sequence shown here is derived from an EMBL/GenBank/DDBJ whole genome shotgun (WGS) entry which is preliminary data.</text>
</comment>
<evidence type="ECO:0000313" key="1">
    <source>
        <dbReference type="EMBL" id="KAJ3551484.1"/>
    </source>
</evidence>